<evidence type="ECO:0000313" key="2">
    <source>
        <dbReference type="Proteomes" id="UP000823847"/>
    </source>
</evidence>
<evidence type="ECO:0000313" key="1">
    <source>
        <dbReference type="EMBL" id="HIX87355.1"/>
    </source>
</evidence>
<sequence>MSRIEREKDTIRLMIRLYARHKLKARELPEEYRQLADYACRRLDHCTFGERKTACKDCPIHCYAPERREKIREVMRWVGPRMFLYAPLIAIRHLLEKRRARTESRR</sequence>
<dbReference type="Pfam" id="PF11756">
    <property type="entry name" value="YgbA_NO"/>
    <property type="match status" value="1"/>
</dbReference>
<reference evidence="1" key="2">
    <citation type="submission" date="2021-04" db="EMBL/GenBank/DDBJ databases">
        <authorList>
            <person name="Gilroy R."/>
        </authorList>
    </citation>
    <scope>NUCLEOTIDE SEQUENCE</scope>
    <source>
        <strain evidence="1">ChiHecec2B26-12326</strain>
    </source>
</reference>
<dbReference type="NCBIfam" id="NF007714">
    <property type="entry name" value="PRK10410.1-2"/>
    <property type="match status" value="1"/>
</dbReference>
<dbReference type="EMBL" id="DXEN01000088">
    <property type="protein sequence ID" value="HIX87355.1"/>
    <property type="molecule type" value="Genomic_DNA"/>
</dbReference>
<protein>
    <submittedName>
        <fullName evidence="1">Nitrous oxide-stimulated promoter family protein</fullName>
    </submittedName>
</protein>
<reference evidence="1" key="1">
    <citation type="journal article" date="2021" name="PeerJ">
        <title>Extensive microbial diversity within the chicken gut microbiome revealed by metagenomics and culture.</title>
        <authorList>
            <person name="Gilroy R."/>
            <person name="Ravi A."/>
            <person name="Getino M."/>
            <person name="Pursley I."/>
            <person name="Horton D.L."/>
            <person name="Alikhan N.F."/>
            <person name="Baker D."/>
            <person name="Gharbi K."/>
            <person name="Hall N."/>
            <person name="Watson M."/>
            <person name="Adriaenssens E.M."/>
            <person name="Foster-Nyarko E."/>
            <person name="Jarju S."/>
            <person name="Secka A."/>
            <person name="Antonio M."/>
            <person name="Oren A."/>
            <person name="Chaudhuri R.R."/>
            <person name="La Ragione R."/>
            <person name="Hildebrand F."/>
            <person name="Pallen M.J."/>
        </authorList>
    </citation>
    <scope>NUCLEOTIDE SEQUENCE</scope>
    <source>
        <strain evidence="1">ChiHecec2B26-12326</strain>
    </source>
</reference>
<name>A0A9D2BR35_9BACT</name>
<comment type="caution">
    <text evidence="1">The sequence shown here is derived from an EMBL/GenBank/DDBJ whole genome shotgun (WGS) entry which is preliminary data.</text>
</comment>
<proteinExistence type="predicted"/>
<dbReference type="Proteomes" id="UP000823847">
    <property type="component" value="Unassembled WGS sequence"/>
</dbReference>
<dbReference type="InterPro" id="IPR020483">
    <property type="entry name" value="Uncharacterised_YgbA"/>
</dbReference>
<dbReference type="AlphaFoldDB" id="A0A9D2BR35"/>
<accession>A0A9D2BR35</accession>
<organism evidence="1 2">
    <name type="scientific">Candidatus Parabacteroides intestinigallinarum</name>
    <dbReference type="NCBI Taxonomy" id="2838722"/>
    <lineage>
        <taxon>Bacteria</taxon>
        <taxon>Pseudomonadati</taxon>
        <taxon>Bacteroidota</taxon>
        <taxon>Bacteroidia</taxon>
        <taxon>Bacteroidales</taxon>
        <taxon>Tannerellaceae</taxon>
        <taxon>Parabacteroides</taxon>
    </lineage>
</organism>
<gene>
    <name evidence="1" type="ORF">H9848_12235</name>
</gene>